<proteinExistence type="predicted"/>
<keyword evidence="3" id="KW-1185">Reference proteome</keyword>
<accession>A0AAV0JEX0</accession>
<feature type="transmembrane region" description="Helical" evidence="1">
    <location>
        <begin position="59"/>
        <end position="85"/>
    </location>
</feature>
<feature type="transmembrane region" description="Helical" evidence="1">
    <location>
        <begin position="20"/>
        <end position="39"/>
    </location>
</feature>
<dbReference type="EMBL" id="CAMGYJ010000004">
    <property type="protein sequence ID" value="CAI0407854.1"/>
    <property type="molecule type" value="Genomic_DNA"/>
</dbReference>
<keyword evidence="1" id="KW-0812">Transmembrane</keyword>
<protein>
    <submittedName>
        <fullName evidence="2">Uncharacterized protein</fullName>
    </submittedName>
</protein>
<dbReference type="Proteomes" id="UP001154282">
    <property type="component" value="Unassembled WGS sequence"/>
</dbReference>
<keyword evidence="1" id="KW-1133">Transmembrane helix</keyword>
<sequence>MLKAFLLFHGSRTSEPLKGLVYLLLLINCLTSYPIYAMPVFDNLELRFVSLKNKPCSRLVRPSLALVIGAVALPVTLAYPCLMWISMKKKQNKESAQRRIQGRATLGPGPALSLEEAI</sequence>
<comment type="caution">
    <text evidence="2">The sequence shown here is derived from an EMBL/GenBank/DDBJ whole genome shotgun (WGS) entry which is preliminary data.</text>
</comment>
<name>A0AAV0JEX0_9ROSI</name>
<keyword evidence="1" id="KW-0472">Membrane</keyword>
<dbReference type="AlphaFoldDB" id="A0AAV0JEX0"/>
<gene>
    <name evidence="2" type="ORF">LITE_LOCUS13724</name>
</gene>
<organism evidence="2 3">
    <name type="scientific">Linum tenue</name>
    <dbReference type="NCBI Taxonomy" id="586396"/>
    <lineage>
        <taxon>Eukaryota</taxon>
        <taxon>Viridiplantae</taxon>
        <taxon>Streptophyta</taxon>
        <taxon>Embryophyta</taxon>
        <taxon>Tracheophyta</taxon>
        <taxon>Spermatophyta</taxon>
        <taxon>Magnoliopsida</taxon>
        <taxon>eudicotyledons</taxon>
        <taxon>Gunneridae</taxon>
        <taxon>Pentapetalae</taxon>
        <taxon>rosids</taxon>
        <taxon>fabids</taxon>
        <taxon>Malpighiales</taxon>
        <taxon>Linaceae</taxon>
        <taxon>Linum</taxon>
    </lineage>
</organism>
<evidence type="ECO:0000313" key="3">
    <source>
        <dbReference type="Proteomes" id="UP001154282"/>
    </source>
</evidence>
<evidence type="ECO:0000256" key="1">
    <source>
        <dbReference type="SAM" id="Phobius"/>
    </source>
</evidence>
<evidence type="ECO:0000313" key="2">
    <source>
        <dbReference type="EMBL" id="CAI0407854.1"/>
    </source>
</evidence>
<reference evidence="2" key="1">
    <citation type="submission" date="2022-08" db="EMBL/GenBank/DDBJ databases">
        <authorList>
            <person name="Gutierrez-Valencia J."/>
        </authorList>
    </citation>
    <scope>NUCLEOTIDE SEQUENCE</scope>
</reference>